<gene>
    <name evidence="4" type="ORF">ACCQ42_07430</name>
</gene>
<accession>A0ABW9MEI3</accession>
<proteinExistence type="predicted"/>
<feature type="compositionally biased region" description="Basic and acidic residues" evidence="1">
    <location>
        <begin position="26"/>
        <end position="76"/>
    </location>
</feature>
<keyword evidence="5" id="KW-1185">Reference proteome</keyword>
<comment type="caution">
    <text evidence="4">The sequence shown here is derived from an EMBL/GenBank/DDBJ whole genome shotgun (WGS) entry which is preliminary data.</text>
</comment>
<name>A0ABW9MEI3_9FIRM</name>
<evidence type="ECO:0000313" key="4">
    <source>
        <dbReference type="EMBL" id="MFO3667599.1"/>
    </source>
</evidence>
<sequence length="289" mass="32353">MKKILQIFLIAALSLSFVGISYAQDAEPKEETQPVKEVEVEKPADKIKIKEDTKTLEEEKVQPLKEPVKEEVKKQGEANSPESETKEAQSTKDVSPKKEAGPASDVSKKEKADYEKVQKAVDDLVEKLDKNSNLAKALEEVKVTIKANNSNTSTVSNQVNKKTEKVIKDYSQKIQEAKTPSQKRQLENEAANKIKSISIDVSEDNKANARLPEKESEEPKKRLTKEVKANHNDDISKIYALAPAEEEERDYLGFLKKPVVIVAVILVISILISIGIVIRNKEKNDIDSY</sequence>
<protein>
    <submittedName>
        <fullName evidence="4">Uncharacterized protein</fullName>
    </submittedName>
</protein>
<feature type="signal peptide" evidence="3">
    <location>
        <begin position="1"/>
        <end position="23"/>
    </location>
</feature>
<dbReference type="Proteomes" id="UP001637994">
    <property type="component" value="Unassembled WGS sequence"/>
</dbReference>
<evidence type="ECO:0000256" key="1">
    <source>
        <dbReference type="SAM" id="MobiDB-lite"/>
    </source>
</evidence>
<keyword evidence="3" id="KW-0732">Signal</keyword>
<feature type="compositionally biased region" description="Basic and acidic residues" evidence="1">
    <location>
        <begin position="83"/>
        <end position="116"/>
    </location>
</feature>
<keyword evidence="2" id="KW-0812">Transmembrane</keyword>
<evidence type="ECO:0000256" key="3">
    <source>
        <dbReference type="SAM" id="SignalP"/>
    </source>
</evidence>
<dbReference type="EMBL" id="JBGMEF010000029">
    <property type="protein sequence ID" value="MFO3667599.1"/>
    <property type="molecule type" value="Genomic_DNA"/>
</dbReference>
<keyword evidence="2" id="KW-1133">Transmembrane helix</keyword>
<feature type="region of interest" description="Disordered" evidence="1">
    <location>
        <begin position="25"/>
        <end position="116"/>
    </location>
</feature>
<feature type="chain" id="PRO_5046678034" evidence="3">
    <location>
        <begin position="24"/>
        <end position="289"/>
    </location>
</feature>
<evidence type="ECO:0000313" key="5">
    <source>
        <dbReference type="Proteomes" id="UP001637994"/>
    </source>
</evidence>
<feature type="transmembrane region" description="Helical" evidence="2">
    <location>
        <begin position="259"/>
        <end position="278"/>
    </location>
</feature>
<evidence type="ECO:0000256" key="2">
    <source>
        <dbReference type="SAM" id="Phobius"/>
    </source>
</evidence>
<reference evidence="4 5" key="1">
    <citation type="journal article" date="2025" name="Anaerobe">
        <title>Description of Anaerococcus kampingiae sp. nov., Anaerococcus groningensis sp. nov., Anaerococcus martiniensis sp. nov., and Anaerococcus cruorum sp. nov., isolated from human clinical specimens.</title>
        <authorList>
            <person name="Boiten K.E."/>
            <person name="Meijer J."/>
            <person name="van Wezel E.M."/>
            <person name="Veloo A.C.M."/>
        </authorList>
    </citation>
    <scope>NUCLEOTIDE SEQUENCE [LARGE SCALE GENOMIC DNA]</scope>
    <source>
        <strain evidence="4 5">ENR0874</strain>
    </source>
</reference>
<keyword evidence="2" id="KW-0472">Membrane</keyword>
<organism evidence="4 5">
    <name type="scientific">Anaerococcus kampingae</name>
    <dbReference type="NCBI Taxonomy" id="3115614"/>
    <lineage>
        <taxon>Bacteria</taxon>
        <taxon>Bacillati</taxon>
        <taxon>Bacillota</taxon>
        <taxon>Tissierellia</taxon>
        <taxon>Tissierellales</taxon>
        <taxon>Peptoniphilaceae</taxon>
        <taxon>Anaerococcus</taxon>
    </lineage>
</organism>
<dbReference type="RefSeq" id="WP_410035802.1">
    <property type="nucleotide sequence ID" value="NZ_JBGMEF010000029.1"/>
</dbReference>